<dbReference type="SUPFAM" id="SSF51658">
    <property type="entry name" value="Xylose isomerase-like"/>
    <property type="match status" value="1"/>
</dbReference>
<dbReference type="PANTHER" id="PTHR12110">
    <property type="entry name" value="HYDROXYPYRUVATE ISOMERASE"/>
    <property type="match status" value="1"/>
</dbReference>
<evidence type="ECO:0000259" key="1">
    <source>
        <dbReference type="Pfam" id="PF01261"/>
    </source>
</evidence>
<dbReference type="EMBL" id="PCRF01000113">
    <property type="protein sequence ID" value="PIP16411.1"/>
    <property type="molecule type" value="Genomic_DNA"/>
</dbReference>
<sequence length="274" mass="30404">RHAGMTRWEVCMGRLKVGAFLSSFRLDFKGALAKAEEIGLVGLQISSLPDEIDVEKISAQKAAEITRMFGDHNLAISAVCSDIGGFAVEDEAEGKSRVERTKRIMDNTQMLDVSIVQTHIGFIPEDFNAKTVVIMRKCLDELGKYGDKIGVYLATETGPEPAVRMKKFLDTIQIPTIKVNYDPANLVMNGFDCIGGVYELKDYIIHTHAKDGKKDRTPDGGYDERPLGQGDVIFPNYIKAMDEIGFKGFYVIEREVGANPAADIVEAKRFLDQF</sequence>
<evidence type="ECO:0000313" key="3">
    <source>
        <dbReference type="Proteomes" id="UP000230392"/>
    </source>
</evidence>
<feature type="domain" description="Xylose isomerase-like TIM barrel" evidence="1">
    <location>
        <begin position="32"/>
        <end position="273"/>
    </location>
</feature>
<dbReference type="InterPro" id="IPR013022">
    <property type="entry name" value="Xyl_isomerase-like_TIM-brl"/>
</dbReference>
<proteinExistence type="predicted"/>
<dbReference type="GO" id="GO:0016853">
    <property type="term" value="F:isomerase activity"/>
    <property type="evidence" value="ECO:0007669"/>
    <property type="project" value="UniProtKB-KW"/>
</dbReference>
<name>A0A2G9YD19_9BACT</name>
<keyword evidence="2" id="KW-0413">Isomerase</keyword>
<reference evidence="2 3" key="1">
    <citation type="submission" date="2017-09" db="EMBL/GenBank/DDBJ databases">
        <title>Depth-based differentiation of microbial function through sediment-hosted aquifers and enrichment of novel symbionts in the deep terrestrial subsurface.</title>
        <authorList>
            <person name="Probst A.J."/>
            <person name="Ladd B."/>
            <person name="Jarett J.K."/>
            <person name="Geller-Mcgrath D.E."/>
            <person name="Sieber C.M."/>
            <person name="Emerson J.B."/>
            <person name="Anantharaman K."/>
            <person name="Thomas B.C."/>
            <person name="Malmstrom R."/>
            <person name="Stieglmeier M."/>
            <person name="Klingl A."/>
            <person name="Woyke T."/>
            <person name="Ryan C.M."/>
            <person name="Banfield J.F."/>
        </authorList>
    </citation>
    <scope>NUCLEOTIDE SEQUENCE [LARGE SCALE GENOMIC DNA]</scope>
    <source>
        <strain evidence="2">CG23_combo_of_CG06-09_8_20_14_all_48_7</strain>
    </source>
</reference>
<dbReference type="InterPro" id="IPR050312">
    <property type="entry name" value="IolE/XylAMocC-like"/>
</dbReference>
<feature type="non-terminal residue" evidence="2">
    <location>
        <position position="1"/>
    </location>
</feature>
<dbReference type="InterPro" id="IPR036237">
    <property type="entry name" value="Xyl_isomerase-like_sf"/>
</dbReference>
<gene>
    <name evidence="2" type="ORF">COX46_02390</name>
</gene>
<dbReference type="PANTHER" id="PTHR12110:SF41">
    <property type="entry name" value="INOSOSE DEHYDRATASE"/>
    <property type="match status" value="1"/>
</dbReference>
<dbReference type="Proteomes" id="UP000230392">
    <property type="component" value="Unassembled WGS sequence"/>
</dbReference>
<comment type="caution">
    <text evidence="2">The sequence shown here is derived from an EMBL/GenBank/DDBJ whole genome shotgun (WGS) entry which is preliminary data.</text>
</comment>
<dbReference type="Gene3D" id="3.20.20.150">
    <property type="entry name" value="Divalent-metal-dependent TIM barrel enzymes"/>
    <property type="match status" value="1"/>
</dbReference>
<organism evidence="2 3">
    <name type="scientific">bacterium (Candidatus Ratteibacteria) CG23_combo_of_CG06-09_8_20_14_all_48_7</name>
    <dbReference type="NCBI Taxonomy" id="2014292"/>
    <lineage>
        <taxon>Bacteria</taxon>
        <taxon>Candidatus Ratteibacteria</taxon>
    </lineage>
</organism>
<accession>A0A2G9YD19</accession>
<dbReference type="AlphaFoldDB" id="A0A2G9YD19"/>
<evidence type="ECO:0000313" key="2">
    <source>
        <dbReference type="EMBL" id="PIP16411.1"/>
    </source>
</evidence>
<protein>
    <submittedName>
        <fullName evidence="2">Xylose isomerase</fullName>
    </submittedName>
</protein>
<dbReference type="Pfam" id="PF01261">
    <property type="entry name" value="AP_endonuc_2"/>
    <property type="match status" value="1"/>
</dbReference>